<evidence type="ECO:0000256" key="9">
    <source>
        <dbReference type="ARBA" id="ARBA00022792"/>
    </source>
</evidence>
<comment type="subunit">
    <text evidence="4">Complex I is composed of 45 different subunits.</text>
</comment>
<proteinExistence type="inferred from homology"/>
<dbReference type="PANTHER" id="PTHR15083:SF0">
    <property type="entry name" value="NADH DEHYDROGENASE [UBIQUINONE] 1 BETA SUBCOMPLEX SUBUNIT 6"/>
    <property type="match status" value="1"/>
</dbReference>
<evidence type="ECO:0000256" key="14">
    <source>
        <dbReference type="ARBA" id="ARBA00023136"/>
    </source>
</evidence>
<dbReference type="AlphaFoldDB" id="A0A8J7NM26"/>
<organism evidence="17 18">
    <name type="scientific">Atractosteus spatula</name>
    <name type="common">Alligator gar</name>
    <name type="synonym">Lepisosteus spatula</name>
    <dbReference type="NCBI Taxonomy" id="7917"/>
    <lineage>
        <taxon>Eukaryota</taxon>
        <taxon>Metazoa</taxon>
        <taxon>Chordata</taxon>
        <taxon>Craniata</taxon>
        <taxon>Vertebrata</taxon>
        <taxon>Euteleostomi</taxon>
        <taxon>Actinopterygii</taxon>
        <taxon>Neopterygii</taxon>
        <taxon>Holostei</taxon>
        <taxon>Semionotiformes</taxon>
        <taxon>Lepisosteidae</taxon>
        <taxon>Atractosteus</taxon>
    </lineage>
</organism>
<evidence type="ECO:0000256" key="13">
    <source>
        <dbReference type="ARBA" id="ARBA00023128"/>
    </source>
</evidence>
<evidence type="ECO:0000256" key="6">
    <source>
        <dbReference type="ARBA" id="ARBA00022448"/>
    </source>
</evidence>
<comment type="subcellular location">
    <subcellularLocation>
        <location evidence="2">Mitochondrion inner membrane</location>
        <topology evidence="2">Single-pass membrane protein</topology>
        <orientation evidence="2">Matrix side</orientation>
    </subcellularLocation>
</comment>
<evidence type="ECO:0000256" key="7">
    <source>
        <dbReference type="ARBA" id="ARBA00022660"/>
    </source>
</evidence>
<evidence type="ECO:0000256" key="11">
    <source>
        <dbReference type="ARBA" id="ARBA00022989"/>
    </source>
</evidence>
<comment type="similarity">
    <text evidence="3">Belongs to the complex I NDUFB6 subunit family.</text>
</comment>
<evidence type="ECO:0000313" key="18">
    <source>
        <dbReference type="Proteomes" id="UP000736164"/>
    </source>
</evidence>
<evidence type="ECO:0000256" key="8">
    <source>
        <dbReference type="ARBA" id="ARBA00022692"/>
    </source>
</evidence>
<evidence type="ECO:0000256" key="12">
    <source>
        <dbReference type="ARBA" id="ARBA00022990"/>
    </source>
</evidence>
<keyword evidence="9" id="KW-0999">Mitochondrion inner membrane</keyword>
<keyword evidence="12" id="KW-0007">Acetylation</keyword>
<dbReference type="GO" id="GO:0006120">
    <property type="term" value="P:mitochondrial electron transport, NADH to ubiquinone"/>
    <property type="evidence" value="ECO:0007669"/>
    <property type="project" value="InterPro"/>
</dbReference>
<evidence type="ECO:0000256" key="2">
    <source>
        <dbReference type="ARBA" id="ARBA00004298"/>
    </source>
</evidence>
<sequence>MLGYTTDQRLRMQQLVKLRRQWLKDQELSPREPVLPPTKPGLVEKFWLRFLEPRSLWRLYTYKAYRVGKWSLIQLLIPAWICHYYVKYHVAMKPYGIVEAKPRLFPGDTIMETGEVLPPFPEMESFGHH</sequence>
<reference evidence="17" key="1">
    <citation type="journal article" date="2021" name="Cell">
        <title>Tracing the genetic footprints of vertebrate landing in non-teleost ray-finned fishes.</title>
        <authorList>
            <person name="Bi X."/>
            <person name="Wang K."/>
            <person name="Yang L."/>
            <person name="Pan H."/>
            <person name="Jiang H."/>
            <person name="Wei Q."/>
            <person name="Fang M."/>
            <person name="Yu H."/>
            <person name="Zhu C."/>
            <person name="Cai Y."/>
            <person name="He Y."/>
            <person name="Gan X."/>
            <person name="Zeng H."/>
            <person name="Yu D."/>
            <person name="Zhu Y."/>
            <person name="Jiang H."/>
            <person name="Qiu Q."/>
            <person name="Yang H."/>
            <person name="Zhang Y.E."/>
            <person name="Wang W."/>
            <person name="Zhu M."/>
            <person name="He S."/>
            <person name="Zhang G."/>
        </authorList>
    </citation>
    <scope>NUCLEOTIDE SEQUENCE</scope>
    <source>
        <strain evidence="17">Allg_001</strain>
    </source>
</reference>
<accession>A0A8J7NM26</accession>
<evidence type="ECO:0000256" key="5">
    <source>
        <dbReference type="ARBA" id="ARBA00018675"/>
    </source>
</evidence>
<keyword evidence="18" id="KW-1185">Reference proteome</keyword>
<comment type="caution">
    <text evidence="17">The sequence shown here is derived from an EMBL/GenBank/DDBJ whole genome shotgun (WGS) entry which is preliminary data.</text>
</comment>
<evidence type="ECO:0000256" key="16">
    <source>
        <dbReference type="ARBA" id="ARBA00030214"/>
    </source>
</evidence>
<evidence type="ECO:0000313" key="17">
    <source>
        <dbReference type="EMBL" id="MBN3315635.1"/>
    </source>
</evidence>
<keyword evidence="14" id="KW-0472">Membrane</keyword>
<evidence type="ECO:0000256" key="1">
    <source>
        <dbReference type="ARBA" id="ARBA00003195"/>
    </source>
</evidence>
<keyword evidence="7" id="KW-0679">Respiratory chain</keyword>
<keyword evidence="11" id="KW-1133">Transmembrane helix</keyword>
<dbReference type="InterPro" id="IPR019174">
    <property type="entry name" value="NADH_DH_b-subcmplx_su6"/>
</dbReference>
<dbReference type="EMBL" id="JAAWVO010022714">
    <property type="protein sequence ID" value="MBN3315635.1"/>
    <property type="molecule type" value="Genomic_DNA"/>
</dbReference>
<keyword evidence="6" id="KW-0813">Transport</keyword>
<gene>
    <name evidence="17" type="primary">Ndufb6</name>
    <name evidence="17" type="ORF">GTO95_0005603</name>
</gene>
<comment type="function">
    <text evidence="1">Accessory subunit of the mitochondrial membrane respiratory chain NADH dehydrogenase (Complex I), that is believed not to be involved in catalysis. Complex I functions in the transfer of electrons from NADH to the respiratory chain. The immediate electron acceptor for the enzyme is believed to be ubiquinone.</text>
</comment>
<dbReference type="Proteomes" id="UP000736164">
    <property type="component" value="Unassembled WGS sequence"/>
</dbReference>
<keyword evidence="8" id="KW-0812">Transmembrane</keyword>
<keyword evidence="13" id="KW-0496">Mitochondrion</keyword>
<evidence type="ECO:0000256" key="3">
    <source>
        <dbReference type="ARBA" id="ARBA00007771"/>
    </source>
</evidence>
<dbReference type="Pfam" id="PF09782">
    <property type="entry name" value="NDUF_B6"/>
    <property type="match status" value="1"/>
</dbReference>
<dbReference type="PANTHER" id="PTHR15083">
    <property type="entry name" value="NADH DEHYDROGENASE [UBIQUINONE] 1 BETA SUBCOMPLEX SUBUNIT 6"/>
    <property type="match status" value="1"/>
</dbReference>
<name>A0A8J7NM26_ATRSP</name>
<dbReference type="GO" id="GO:0005743">
    <property type="term" value="C:mitochondrial inner membrane"/>
    <property type="evidence" value="ECO:0007669"/>
    <property type="project" value="UniProtKB-SubCell"/>
</dbReference>
<evidence type="ECO:0000256" key="10">
    <source>
        <dbReference type="ARBA" id="ARBA00022982"/>
    </source>
</evidence>
<feature type="non-terminal residue" evidence="17">
    <location>
        <position position="129"/>
    </location>
</feature>
<keyword evidence="10" id="KW-0249">Electron transport</keyword>
<evidence type="ECO:0000256" key="4">
    <source>
        <dbReference type="ARBA" id="ARBA00011533"/>
    </source>
</evidence>
<evidence type="ECO:0000256" key="15">
    <source>
        <dbReference type="ARBA" id="ARBA00029949"/>
    </source>
</evidence>
<feature type="non-terminal residue" evidence="17">
    <location>
        <position position="1"/>
    </location>
</feature>
<protein>
    <recommendedName>
        <fullName evidence="5">NADH dehydrogenase [ubiquinone] 1 beta subcomplex subunit 6</fullName>
    </recommendedName>
    <alternativeName>
        <fullName evidence="16">Complex I-B17</fullName>
    </alternativeName>
    <alternativeName>
        <fullName evidence="15">NADH-ubiquinone oxidoreductase B17 subunit</fullName>
    </alternativeName>
</protein>